<dbReference type="EMBL" id="FOIA01000008">
    <property type="protein sequence ID" value="SES97346.1"/>
    <property type="molecule type" value="Genomic_DNA"/>
</dbReference>
<dbReference type="Pfam" id="PF13500">
    <property type="entry name" value="AAA_26"/>
    <property type="match status" value="1"/>
</dbReference>
<dbReference type="InterPro" id="IPR004472">
    <property type="entry name" value="DTB_synth_BioD"/>
</dbReference>
<dbReference type="AlphaFoldDB" id="A0A1I0ASL3"/>
<evidence type="ECO:0000256" key="3">
    <source>
        <dbReference type="ARBA" id="ARBA00022723"/>
    </source>
</evidence>
<evidence type="ECO:0000256" key="4">
    <source>
        <dbReference type="ARBA" id="ARBA00022741"/>
    </source>
</evidence>
<dbReference type="PANTHER" id="PTHR43210">
    <property type="entry name" value="DETHIOBIOTIN SYNTHETASE"/>
    <property type="match status" value="1"/>
</dbReference>
<keyword evidence="1 8" id="KW-0963">Cytoplasm</keyword>
<name>A0A1I0ASL3_9PROT</name>
<dbReference type="UniPathway" id="UPA00078">
    <property type="reaction ID" value="UER00161"/>
</dbReference>
<comment type="function">
    <text evidence="8">Catalyzes a mechanistically unusual reaction, the ATP-dependent insertion of CO2 between the N7 and N8 nitrogen atoms of 7,8-diaminopelargonic acid (DAPA, also called 7,8-diammoniononanoate) to form a ureido ring.</text>
</comment>
<feature type="binding site" evidence="8">
    <location>
        <begin position="91"/>
        <end position="94"/>
    </location>
    <ligand>
        <name>ATP</name>
        <dbReference type="ChEBI" id="CHEBI:30616"/>
    </ligand>
</feature>
<dbReference type="SUPFAM" id="SSF52540">
    <property type="entry name" value="P-loop containing nucleoside triphosphate hydrolases"/>
    <property type="match status" value="1"/>
</dbReference>
<keyword evidence="7 8" id="KW-0460">Magnesium</keyword>
<evidence type="ECO:0000256" key="7">
    <source>
        <dbReference type="ARBA" id="ARBA00022842"/>
    </source>
</evidence>
<evidence type="ECO:0000256" key="8">
    <source>
        <dbReference type="HAMAP-Rule" id="MF_00336"/>
    </source>
</evidence>
<keyword evidence="10" id="KW-1185">Reference proteome</keyword>
<evidence type="ECO:0000256" key="5">
    <source>
        <dbReference type="ARBA" id="ARBA00022756"/>
    </source>
</evidence>
<feature type="binding site" evidence="8">
    <location>
        <position position="91"/>
    </location>
    <ligand>
        <name>Mg(2+)</name>
        <dbReference type="ChEBI" id="CHEBI:18420"/>
    </ligand>
</feature>
<keyword evidence="4 8" id="KW-0547">Nucleotide-binding</keyword>
<keyword evidence="3 8" id="KW-0479">Metal-binding</keyword>
<feature type="binding site" evidence="8">
    <location>
        <position position="39"/>
    </location>
    <ligand>
        <name>substrate</name>
    </ligand>
</feature>
<reference evidence="10" key="1">
    <citation type="submission" date="2016-10" db="EMBL/GenBank/DDBJ databases">
        <authorList>
            <person name="Varghese N."/>
            <person name="Submissions S."/>
        </authorList>
    </citation>
    <scope>NUCLEOTIDE SEQUENCE [LARGE SCALE GENOMIC DNA]</scope>
    <source>
        <strain evidence="10">Nm71</strain>
    </source>
</reference>
<feature type="binding site" evidence="8">
    <location>
        <begin position="151"/>
        <end position="152"/>
    </location>
    <ligand>
        <name>ATP</name>
        <dbReference type="ChEBI" id="CHEBI:30616"/>
    </ligand>
</feature>
<comment type="similarity">
    <text evidence="8">Belongs to the dethiobiotin synthetase family.</text>
</comment>
<dbReference type="PANTHER" id="PTHR43210:SF5">
    <property type="entry name" value="DETHIOBIOTIN SYNTHETASE"/>
    <property type="match status" value="1"/>
</dbReference>
<dbReference type="Proteomes" id="UP000199345">
    <property type="component" value="Unassembled WGS sequence"/>
</dbReference>
<keyword evidence="5 8" id="KW-0093">Biotin biosynthesis</keyword>
<dbReference type="FunFam" id="3.40.50.300:FF:000292">
    <property type="entry name" value="ATP-dependent dethiobiotin synthetase BioD"/>
    <property type="match status" value="1"/>
</dbReference>
<comment type="caution">
    <text evidence="8">Lacks conserved residue(s) required for the propagation of feature annotation.</text>
</comment>
<comment type="pathway">
    <text evidence="8">Cofactor biosynthesis; biotin biosynthesis; biotin from 7,8-diaminononanoate: step 1/2.</text>
</comment>
<dbReference type="GO" id="GO:0042803">
    <property type="term" value="F:protein homodimerization activity"/>
    <property type="evidence" value="ECO:0007669"/>
    <property type="project" value="UniProtKB-ARBA"/>
</dbReference>
<proteinExistence type="inferred from homology"/>
<dbReference type="HAMAP" id="MF_00336">
    <property type="entry name" value="BioD"/>
    <property type="match status" value="1"/>
</dbReference>
<dbReference type="EC" id="6.3.3.3" evidence="8"/>
<dbReference type="GO" id="GO:0009102">
    <property type="term" value="P:biotin biosynthetic process"/>
    <property type="evidence" value="ECO:0007669"/>
    <property type="project" value="UniProtKB-UniRule"/>
</dbReference>
<evidence type="ECO:0000313" key="10">
    <source>
        <dbReference type="Proteomes" id="UP000199345"/>
    </source>
</evidence>
<gene>
    <name evidence="8" type="primary">bioD</name>
    <name evidence="9" type="ORF">SAMN05216326_10852</name>
</gene>
<evidence type="ECO:0000256" key="2">
    <source>
        <dbReference type="ARBA" id="ARBA00022598"/>
    </source>
</evidence>
<comment type="cofactor">
    <cofactor evidence="8">
        <name>Mg(2+)</name>
        <dbReference type="ChEBI" id="CHEBI:18420"/>
    </cofactor>
</comment>
<evidence type="ECO:0000313" key="9">
    <source>
        <dbReference type="EMBL" id="SES97346.1"/>
    </source>
</evidence>
<dbReference type="GO" id="GO:0005524">
    <property type="term" value="F:ATP binding"/>
    <property type="evidence" value="ECO:0007669"/>
    <property type="project" value="UniProtKB-UniRule"/>
</dbReference>
<keyword evidence="2 8" id="KW-0436">Ligase</keyword>
<sequence>MLLHALSKNHNKVVGMKPIAAGKENGKWLDVELLRTAGSVQVTDELLNPYALEQAIAPHIAAQSQGIEIDMSTIENAFHALGELADYVIVEGAGGFMVPVNATQDTSDIARLFDLPVILVVGMRLGCINHALLTVQAIRSAGLQLFGWVANCIDPEMRAVKENIAALRFRIEQPLLGTVPYDSAPDFQALSRLIDLSGLDSRRRDSR</sequence>
<dbReference type="CDD" id="cd03109">
    <property type="entry name" value="DTBS"/>
    <property type="match status" value="1"/>
</dbReference>
<dbReference type="PIRSF" id="PIRSF006755">
    <property type="entry name" value="DTB_synth"/>
    <property type="match status" value="1"/>
</dbReference>
<dbReference type="GO" id="GO:0005829">
    <property type="term" value="C:cytosol"/>
    <property type="evidence" value="ECO:0007669"/>
    <property type="project" value="TreeGrafter"/>
</dbReference>
<comment type="subcellular location">
    <subcellularLocation>
        <location evidence="8">Cytoplasm</location>
    </subcellularLocation>
</comment>
<accession>A0A1I0ASL3</accession>
<evidence type="ECO:0000256" key="6">
    <source>
        <dbReference type="ARBA" id="ARBA00022840"/>
    </source>
</evidence>
<dbReference type="Gene3D" id="3.40.50.300">
    <property type="entry name" value="P-loop containing nucleotide triphosphate hydrolases"/>
    <property type="match status" value="1"/>
</dbReference>
<comment type="subunit">
    <text evidence="8">Homodimer.</text>
</comment>
<dbReference type="GO" id="GO:0004141">
    <property type="term" value="F:dethiobiotin synthase activity"/>
    <property type="evidence" value="ECO:0007669"/>
    <property type="project" value="UniProtKB-UniRule"/>
</dbReference>
<keyword evidence="6 8" id="KW-0067">ATP-binding</keyword>
<organism evidence="9 10">
    <name type="scientific">Nitrosomonas marina</name>
    <dbReference type="NCBI Taxonomy" id="917"/>
    <lineage>
        <taxon>Bacteria</taxon>
        <taxon>Pseudomonadati</taxon>
        <taxon>Pseudomonadota</taxon>
        <taxon>Betaproteobacteria</taxon>
        <taxon>Nitrosomonadales</taxon>
        <taxon>Nitrosomonadaceae</taxon>
        <taxon>Nitrosomonas</taxon>
    </lineage>
</organism>
<dbReference type="InterPro" id="IPR027417">
    <property type="entry name" value="P-loop_NTPase"/>
</dbReference>
<dbReference type="NCBIfam" id="TIGR00347">
    <property type="entry name" value="bioD"/>
    <property type="match status" value="1"/>
</dbReference>
<evidence type="ECO:0000256" key="1">
    <source>
        <dbReference type="ARBA" id="ARBA00022490"/>
    </source>
</evidence>
<comment type="catalytic activity">
    <reaction evidence="8">
        <text>(7R,8S)-7,8-diammoniononanoate + CO2 + ATP = (4R,5S)-dethiobiotin + ADP + phosphate + 3 H(+)</text>
        <dbReference type="Rhea" id="RHEA:15805"/>
        <dbReference type="ChEBI" id="CHEBI:15378"/>
        <dbReference type="ChEBI" id="CHEBI:16526"/>
        <dbReference type="ChEBI" id="CHEBI:30616"/>
        <dbReference type="ChEBI" id="CHEBI:43474"/>
        <dbReference type="ChEBI" id="CHEBI:149469"/>
        <dbReference type="ChEBI" id="CHEBI:149473"/>
        <dbReference type="ChEBI" id="CHEBI:456216"/>
        <dbReference type="EC" id="6.3.3.3"/>
    </reaction>
</comment>
<dbReference type="GO" id="GO:0000287">
    <property type="term" value="F:magnesium ion binding"/>
    <property type="evidence" value="ECO:0007669"/>
    <property type="project" value="UniProtKB-UniRule"/>
</dbReference>
<protein>
    <recommendedName>
        <fullName evidence="8">ATP-dependent dethiobiotin synthetase BioD</fullName>
        <ecNumber evidence="8">6.3.3.3</ecNumber>
    </recommendedName>
    <alternativeName>
        <fullName evidence="8">DTB synthetase</fullName>
        <shortName evidence="8">DTBS</shortName>
    </alternativeName>
    <alternativeName>
        <fullName evidence="8">Dethiobiotin synthase</fullName>
    </alternativeName>
</protein>